<keyword evidence="2" id="KW-1185">Reference proteome</keyword>
<dbReference type="RefSeq" id="WP_026799934.1">
    <property type="nucleotide sequence ID" value="NZ_AULI01000006.1"/>
</dbReference>
<name>A0A0A5GLI1_9BACI</name>
<comment type="caution">
    <text evidence="1">The sequence shown here is derived from an EMBL/GenBank/DDBJ whole genome shotgun (WGS) entry which is preliminary data.</text>
</comment>
<protein>
    <submittedName>
        <fullName evidence="1">Uncharacterized protein</fullName>
    </submittedName>
</protein>
<gene>
    <name evidence="1" type="ORF">N781_13305</name>
</gene>
<dbReference type="STRING" id="1385510.GCA_000425205_01493"/>
<organism evidence="1 2">
    <name type="scientific">Pontibacillus halophilus JSM 076056 = DSM 19796</name>
    <dbReference type="NCBI Taxonomy" id="1385510"/>
    <lineage>
        <taxon>Bacteria</taxon>
        <taxon>Bacillati</taxon>
        <taxon>Bacillota</taxon>
        <taxon>Bacilli</taxon>
        <taxon>Bacillales</taxon>
        <taxon>Bacillaceae</taxon>
        <taxon>Pontibacillus</taxon>
    </lineage>
</organism>
<dbReference type="EMBL" id="AVPE01000004">
    <property type="protein sequence ID" value="KGX92864.1"/>
    <property type="molecule type" value="Genomic_DNA"/>
</dbReference>
<accession>A0A0A5GLI1</accession>
<proteinExistence type="predicted"/>
<dbReference type="OrthoDB" id="1952168at2"/>
<dbReference type="Proteomes" id="UP000030528">
    <property type="component" value="Unassembled WGS sequence"/>
</dbReference>
<dbReference type="AlphaFoldDB" id="A0A0A5GLI1"/>
<evidence type="ECO:0000313" key="1">
    <source>
        <dbReference type="EMBL" id="KGX92864.1"/>
    </source>
</evidence>
<sequence length="154" mass="17684">MNTDIPHRVIAAKTFNEVWDLLDKPTRTEAEDQEMVHLCHTSLWHWTQVPTHTDQHLSIGYWQLSRVYSVIQEGERALHYAKQSHHYSVRGQLDSFYKGYSLEALARSASLLGLSEAEEYLKEAFTYANEVSDSGNQTLLLEDLEELSSNALTE</sequence>
<evidence type="ECO:0000313" key="2">
    <source>
        <dbReference type="Proteomes" id="UP000030528"/>
    </source>
</evidence>
<reference evidence="1 2" key="1">
    <citation type="submission" date="2013-08" db="EMBL/GenBank/DDBJ databases">
        <authorList>
            <person name="Huang J."/>
            <person name="Wang G."/>
        </authorList>
    </citation>
    <scope>NUCLEOTIDE SEQUENCE [LARGE SCALE GENOMIC DNA]</scope>
    <source>
        <strain evidence="1 2">JSM 076056</strain>
    </source>
</reference>
<dbReference type="eggNOG" id="ENOG5032YJ3">
    <property type="taxonomic scope" value="Bacteria"/>
</dbReference>